<proteinExistence type="predicted"/>
<feature type="repeat" description="ANK" evidence="3">
    <location>
        <begin position="194"/>
        <end position="226"/>
    </location>
</feature>
<dbReference type="Proteomes" id="UP001195483">
    <property type="component" value="Unassembled WGS sequence"/>
</dbReference>
<dbReference type="SUPFAM" id="SSF48403">
    <property type="entry name" value="Ankyrin repeat"/>
    <property type="match status" value="1"/>
</dbReference>
<dbReference type="Pfam" id="PF12796">
    <property type="entry name" value="Ank_2"/>
    <property type="match status" value="1"/>
</dbReference>
<accession>A0AAE0VJ27</accession>
<feature type="repeat" description="ANK" evidence="3">
    <location>
        <begin position="160"/>
        <end position="192"/>
    </location>
</feature>
<dbReference type="PROSITE" id="PS50088">
    <property type="entry name" value="ANK_REPEAT"/>
    <property type="match status" value="2"/>
</dbReference>
<dbReference type="PANTHER" id="PTHR24123:SF33">
    <property type="entry name" value="PROTEIN HOS4"/>
    <property type="match status" value="1"/>
</dbReference>
<keyword evidence="1" id="KW-0677">Repeat</keyword>
<dbReference type="EMBL" id="JAEAOA010001802">
    <property type="protein sequence ID" value="KAK3580168.1"/>
    <property type="molecule type" value="Genomic_DNA"/>
</dbReference>
<evidence type="ECO:0000256" key="3">
    <source>
        <dbReference type="PROSITE-ProRule" id="PRU00023"/>
    </source>
</evidence>
<reference evidence="5" key="2">
    <citation type="journal article" date="2021" name="Genome Biol. Evol.">
        <title>Developing a high-quality reference genome for a parasitic bivalve with doubly uniparental inheritance (Bivalvia: Unionida).</title>
        <authorList>
            <person name="Smith C.H."/>
        </authorList>
    </citation>
    <scope>NUCLEOTIDE SEQUENCE</scope>
    <source>
        <strain evidence="5">CHS0354</strain>
        <tissue evidence="5">Mantle</tissue>
    </source>
</reference>
<sequence>MSRPSLKKADATGWGVQQIQPAPREVKFDLSNSGQVIQITADVHVDSEEDGSSNIESGAESGADNNQHESDTGSAASSENFPRTGPTSPLNPDPLQTLYRGKTSYEVWSHLELEETDKKKGKLSGSNLKLITAARMCDSKSTKKILEEHADLDLDCTDKIGQAAIHYAADEGHVDILRLLVEDGAKIDTPDKHNGKTALHHAVDRNQIKAAEYLILAGANLTVKDMEGKTPYDLCKSEKMRLALSNLWSTSAEKDDVPTILAERNEIHEGSKTKFKKLGLVVEYSNNGKGDFFTMMCRRKLIENSGINFGFQKTEEVLSDVFVYRIGRNAGRIPSIVTVTLFSGPEPKEEVVIRTNKGNEFVAIGVKEKKKKWTCKFKADLKKFSAFVAVCRPKRENFEVGTEATTVHSMVDGRVKIIIPENAFDEPTKVTMEITEPTKTISAKTKEFKDIVSATSFYSIISEGGKPNKSFNVLVPLPNNYKGNGRVVILSMDRNEEEKDENSWSILNVEKNVIDDGVVLNVASSSVNIVIEAVSLKKTGNDIDLKRQVSQLFRTSRQREHSVVFLLFLKRIEKTNTWKLAIECCQEDKASDRQKYWENETYKKQGGELKDQIVALPKEKYQVKLIDAIKVVGASEDVILEFHPKRNNFQRLIIQMKEEKSFVKGKLDIIQLPSRPGMDGGYDKPDIEKLLTSLEFELDKIAVPPIPGLDMNPKEKTVYDTNPQGFTPTEKITPIFSSTSDFLNDNQIKQLMAKLADEWFPVLILMGISFSELENVLTTQGDLRNKLVSLALNWRDKSKGQEHLGVPDIVSALAKGGAFALSRSFCADLKKWHDNQMNQDDVFYKWLEKAYSDNNLLNPGDYNCPMSDSYLAIISTHLEPSFETASALHLTKEEHTEVLADKAFINNRLKVMKLLVIFRKKSPSLIKGLENLILALEMLNKPRPKKWAIMCASAWVKRTANPKDPFRTQVDELMKKLG</sequence>
<dbReference type="SMART" id="SM00248">
    <property type="entry name" value="ANK"/>
    <property type="match status" value="2"/>
</dbReference>
<keyword evidence="6" id="KW-1185">Reference proteome</keyword>
<feature type="region of interest" description="Disordered" evidence="4">
    <location>
        <begin position="1"/>
        <end position="22"/>
    </location>
</feature>
<dbReference type="InterPro" id="IPR002110">
    <property type="entry name" value="Ankyrin_rpt"/>
</dbReference>
<dbReference type="AlphaFoldDB" id="A0AAE0VJ27"/>
<evidence type="ECO:0000313" key="6">
    <source>
        <dbReference type="Proteomes" id="UP001195483"/>
    </source>
</evidence>
<feature type="compositionally biased region" description="Polar residues" evidence="4">
    <location>
        <begin position="72"/>
        <end position="90"/>
    </location>
</feature>
<evidence type="ECO:0000256" key="4">
    <source>
        <dbReference type="SAM" id="MobiDB-lite"/>
    </source>
</evidence>
<reference evidence="5" key="3">
    <citation type="submission" date="2023-05" db="EMBL/GenBank/DDBJ databases">
        <authorList>
            <person name="Smith C.H."/>
        </authorList>
    </citation>
    <scope>NUCLEOTIDE SEQUENCE</scope>
    <source>
        <strain evidence="5">CHS0354</strain>
        <tissue evidence="5">Mantle</tissue>
    </source>
</reference>
<dbReference type="Gene3D" id="2.60.220.30">
    <property type="match status" value="1"/>
</dbReference>
<dbReference type="InterPro" id="IPR036770">
    <property type="entry name" value="Ankyrin_rpt-contain_sf"/>
</dbReference>
<dbReference type="PANTHER" id="PTHR24123">
    <property type="entry name" value="ANKYRIN REPEAT-CONTAINING"/>
    <property type="match status" value="1"/>
</dbReference>
<dbReference type="Gene3D" id="1.25.40.20">
    <property type="entry name" value="Ankyrin repeat-containing domain"/>
    <property type="match status" value="1"/>
</dbReference>
<protein>
    <submittedName>
        <fullName evidence="5">Uncharacterized protein</fullName>
    </submittedName>
</protein>
<feature type="region of interest" description="Disordered" evidence="4">
    <location>
        <begin position="39"/>
        <end position="97"/>
    </location>
</feature>
<keyword evidence="2 3" id="KW-0040">ANK repeat</keyword>
<reference evidence="5" key="1">
    <citation type="journal article" date="2021" name="Genome Biol. Evol.">
        <title>A High-Quality Reference Genome for a Parasitic Bivalve with Doubly Uniparental Inheritance (Bivalvia: Unionida).</title>
        <authorList>
            <person name="Smith C.H."/>
        </authorList>
    </citation>
    <scope>NUCLEOTIDE SEQUENCE</scope>
    <source>
        <strain evidence="5">CHS0354</strain>
    </source>
</reference>
<comment type="caution">
    <text evidence="5">The sequence shown here is derived from an EMBL/GenBank/DDBJ whole genome shotgun (WGS) entry which is preliminary data.</text>
</comment>
<organism evidence="5 6">
    <name type="scientific">Potamilus streckersoni</name>
    <dbReference type="NCBI Taxonomy" id="2493646"/>
    <lineage>
        <taxon>Eukaryota</taxon>
        <taxon>Metazoa</taxon>
        <taxon>Spiralia</taxon>
        <taxon>Lophotrochozoa</taxon>
        <taxon>Mollusca</taxon>
        <taxon>Bivalvia</taxon>
        <taxon>Autobranchia</taxon>
        <taxon>Heteroconchia</taxon>
        <taxon>Palaeoheterodonta</taxon>
        <taxon>Unionida</taxon>
        <taxon>Unionoidea</taxon>
        <taxon>Unionidae</taxon>
        <taxon>Ambleminae</taxon>
        <taxon>Lampsilini</taxon>
        <taxon>Potamilus</taxon>
    </lineage>
</organism>
<name>A0AAE0VJ27_9BIVA</name>
<evidence type="ECO:0000256" key="2">
    <source>
        <dbReference type="ARBA" id="ARBA00023043"/>
    </source>
</evidence>
<dbReference type="PROSITE" id="PS50297">
    <property type="entry name" value="ANK_REP_REGION"/>
    <property type="match status" value="2"/>
</dbReference>
<evidence type="ECO:0000313" key="5">
    <source>
        <dbReference type="EMBL" id="KAK3580168.1"/>
    </source>
</evidence>
<gene>
    <name evidence="5" type="ORF">CHS0354_030283</name>
</gene>
<dbReference type="InterPro" id="IPR051165">
    <property type="entry name" value="Multifunctional_ANK_Repeat"/>
</dbReference>
<evidence type="ECO:0000256" key="1">
    <source>
        <dbReference type="ARBA" id="ARBA00022737"/>
    </source>
</evidence>